<dbReference type="SUPFAM" id="SSF47384">
    <property type="entry name" value="Homodimeric domain of signal transducing histidine kinase"/>
    <property type="match status" value="1"/>
</dbReference>
<evidence type="ECO:0000256" key="5">
    <source>
        <dbReference type="ARBA" id="ARBA00022519"/>
    </source>
</evidence>
<dbReference type="PRINTS" id="PR00344">
    <property type="entry name" value="BCTRLSENSOR"/>
</dbReference>
<gene>
    <name evidence="18" type="ORF">EAH84_15320</name>
</gene>
<feature type="domain" description="Histidine kinase" evidence="16">
    <location>
        <begin position="217"/>
        <end position="416"/>
    </location>
</feature>
<evidence type="ECO:0000256" key="3">
    <source>
        <dbReference type="ARBA" id="ARBA00012438"/>
    </source>
</evidence>
<evidence type="ECO:0000256" key="10">
    <source>
        <dbReference type="ARBA" id="ARBA00022777"/>
    </source>
</evidence>
<dbReference type="Pfam" id="PF00672">
    <property type="entry name" value="HAMP"/>
    <property type="match status" value="1"/>
</dbReference>
<keyword evidence="9" id="KW-0547">Nucleotide-binding</keyword>
<organism evidence="18 19">
    <name type="scientific">Sphingomonas oligophenolica</name>
    <dbReference type="NCBI Taxonomy" id="301154"/>
    <lineage>
        <taxon>Bacteria</taxon>
        <taxon>Pseudomonadati</taxon>
        <taxon>Pseudomonadota</taxon>
        <taxon>Alphaproteobacteria</taxon>
        <taxon>Sphingomonadales</taxon>
        <taxon>Sphingomonadaceae</taxon>
        <taxon>Sphingomonas</taxon>
    </lineage>
</organism>
<reference evidence="18 19" key="1">
    <citation type="journal article" date="2019" name="Environ. Microbiol.">
        <title>Species interactions and distinct microbial communities in high Arctic permafrost affected cryosols are associated with the CH4 and CO2 gas fluxes.</title>
        <authorList>
            <person name="Altshuler I."/>
            <person name="Hamel J."/>
            <person name="Turney S."/>
            <person name="Magnuson E."/>
            <person name="Levesque R."/>
            <person name="Greer C."/>
            <person name="Whyte L.G."/>
        </authorList>
    </citation>
    <scope>NUCLEOTIDE SEQUENCE [LARGE SCALE GENOMIC DNA]</scope>
    <source>
        <strain evidence="18 19">S5.1</strain>
    </source>
</reference>
<keyword evidence="8 15" id="KW-0812">Transmembrane</keyword>
<evidence type="ECO:0000259" key="16">
    <source>
        <dbReference type="PROSITE" id="PS50109"/>
    </source>
</evidence>
<dbReference type="PANTHER" id="PTHR44936">
    <property type="entry name" value="SENSOR PROTEIN CREC"/>
    <property type="match status" value="1"/>
</dbReference>
<evidence type="ECO:0000256" key="6">
    <source>
        <dbReference type="ARBA" id="ARBA00022553"/>
    </source>
</evidence>
<sequence length="420" mass="44933">MVIEFGASTLLYERASQFSVRDDEARRLAEHLVIARRLIAEQQPAGRSTMALELTTQRYAVEWREALPPPPATVPALLSMREQIVDWEPTLASSRLRLTLTAPGRSSVVTGGLALDDGSWLYFHTLTPLDNLSLSGARVAVALLPALLLMVLGGLLIRRALRPMRQLAIAANRVGQGDAVIVEQAGPAEVRRVIVAFNRMQARIERLIADRTQALAAVGHDLRTPLARLRLRSEEVREPATRDAITRDVAEMEAMVESLLAFLGGGSNPEPPVRCDVAVLCATVVDDLEDHGVVARYEGPDHCEVVTRPAALRRALGNLVDNAIHYAGSATIRLTPLPGSYTIAVLDEGPGIPDDALASVVEPFVRLDTARARDTVGFGLGLAVVARIVEDEGGTLVLANRVEGGLAAAITLPVGGIGAA</sequence>
<evidence type="ECO:0000256" key="9">
    <source>
        <dbReference type="ARBA" id="ARBA00022741"/>
    </source>
</evidence>
<comment type="caution">
    <text evidence="18">The sequence shown here is derived from an EMBL/GenBank/DDBJ whole genome shotgun (WGS) entry which is preliminary data.</text>
</comment>
<feature type="transmembrane region" description="Helical" evidence="15">
    <location>
        <begin position="139"/>
        <end position="157"/>
    </location>
</feature>
<evidence type="ECO:0000313" key="18">
    <source>
        <dbReference type="EMBL" id="TPG04731.1"/>
    </source>
</evidence>
<keyword evidence="4" id="KW-1003">Cell membrane</keyword>
<dbReference type="InterPro" id="IPR036890">
    <property type="entry name" value="HATPase_C_sf"/>
</dbReference>
<evidence type="ECO:0000256" key="8">
    <source>
        <dbReference type="ARBA" id="ARBA00022692"/>
    </source>
</evidence>
<dbReference type="Gene3D" id="3.30.565.10">
    <property type="entry name" value="Histidine kinase-like ATPase, C-terminal domain"/>
    <property type="match status" value="1"/>
</dbReference>
<dbReference type="InterPro" id="IPR004358">
    <property type="entry name" value="Sig_transdc_His_kin-like_C"/>
</dbReference>
<evidence type="ECO:0000256" key="15">
    <source>
        <dbReference type="SAM" id="Phobius"/>
    </source>
</evidence>
<keyword evidence="5" id="KW-0997">Cell inner membrane</keyword>
<evidence type="ECO:0000256" key="11">
    <source>
        <dbReference type="ARBA" id="ARBA00022840"/>
    </source>
</evidence>
<dbReference type="OrthoDB" id="9804645at2"/>
<protein>
    <recommendedName>
        <fullName evidence="3">histidine kinase</fullName>
        <ecNumber evidence="3">2.7.13.3</ecNumber>
    </recommendedName>
</protein>
<dbReference type="PANTHER" id="PTHR44936:SF5">
    <property type="entry name" value="SENSOR HISTIDINE KINASE ENVZ"/>
    <property type="match status" value="1"/>
</dbReference>
<dbReference type="PROSITE" id="PS50885">
    <property type="entry name" value="HAMP"/>
    <property type="match status" value="1"/>
</dbReference>
<dbReference type="RefSeq" id="WP_140872854.1">
    <property type="nucleotide sequence ID" value="NZ_RCZK01000029.1"/>
</dbReference>
<dbReference type="Pfam" id="PF02518">
    <property type="entry name" value="HATPase_c"/>
    <property type="match status" value="1"/>
</dbReference>
<dbReference type="InterPro" id="IPR036097">
    <property type="entry name" value="HisK_dim/P_sf"/>
</dbReference>
<comment type="subcellular location">
    <subcellularLocation>
        <location evidence="2">Cell inner membrane</location>
        <topology evidence="2">Multi-pass membrane protein</topology>
    </subcellularLocation>
</comment>
<evidence type="ECO:0000256" key="1">
    <source>
        <dbReference type="ARBA" id="ARBA00000085"/>
    </source>
</evidence>
<dbReference type="CDD" id="cd06225">
    <property type="entry name" value="HAMP"/>
    <property type="match status" value="1"/>
</dbReference>
<evidence type="ECO:0000256" key="12">
    <source>
        <dbReference type="ARBA" id="ARBA00022989"/>
    </source>
</evidence>
<dbReference type="SMART" id="SM00387">
    <property type="entry name" value="HATPase_c"/>
    <property type="match status" value="1"/>
</dbReference>
<dbReference type="InterPro" id="IPR003660">
    <property type="entry name" value="HAMP_dom"/>
</dbReference>
<keyword evidence="19" id="KW-1185">Reference proteome</keyword>
<dbReference type="Gene3D" id="1.10.287.130">
    <property type="match status" value="1"/>
</dbReference>
<dbReference type="GO" id="GO:0005524">
    <property type="term" value="F:ATP binding"/>
    <property type="evidence" value="ECO:0007669"/>
    <property type="project" value="UniProtKB-KW"/>
</dbReference>
<dbReference type="CDD" id="cd00082">
    <property type="entry name" value="HisKA"/>
    <property type="match status" value="1"/>
</dbReference>
<dbReference type="SUPFAM" id="SSF55874">
    <property type="entry name" value="ATPase domain of HSP90 chaperone/DNA topoisomerase II/histidine kinase"/>
    <property type="match status" value="1"/>
</dbReference>
<evidence type="ECO:0000256" key="13">
    <source>
        <dbReference type="ARBA" id="ARBA00023012"/>
    </source>
</evidence>
<keyword evidence="6" id="KW-0597">Phosphoprotein</keyword>
<dbReference type="GO" id="GO:0000155">
    <property type="term" value="F:phosphorelay sensor kinase activity"/>
    <property type="evidence" value="ECO:0007669"/>
    <property type="project" value="InterPro"/>
</dbReference>
<evidence type="ECO:0000256" key="2">
    <source>
        <dbReference type="ARBA" id="ARBA00004429"/>
    </source>
</evidence>
<keyword evidence="12 15" id="KW-1133">Transmembrane helix</keyword>
<dbReference type="InterPro" id="IPR003594">
    <property type="entry name" value="HATPase_dom"/>
</dbReference>
<dbReference type="InterPro" id="IPR003661">
    <property type="entry name" value="HisK_dim/P_dom"/>
</dbReference>
<dbReference type="EC" id="2.7.13.3" evidence="3"/>
<dbReference type="Proteomes" id="UP000318413">
    <property type="component" value="Unassembled WGS sequence"/>
</dbReference>
<dbReference type="InterPro" id="IPR050980">
    <property type="entry name" value="2C_sensor_his_kinase"/>
</dbReference>
<accession>A0A502BYG9</accession>
<evidence type="ECO:0000313" key="19">
    <source>
        <dbReference type="Proteomes" id="UP000318413"/>
    </source>
</evidence>
<evidence type="ECO:0000259" key="17">
    <source>
        <dbReference type="PROSITE" id="PS50885"/>
    </source>
</evidence>
<keyword evidence="13" id="KW-0902">Two-component regulatory system</keyword>
<keyword evidence="14 15" id="KW-0472">Membrane</keyword>
<dbReference type="InterPro" id="IPR005467">
    <property type="entry name" value="His_kinase_dom"/>
</dbReference>
<name>A0A502BYG9_9SPHN</name>
<dbReference type="EMBL" id="RCZK01000029">
    <property type="protein sequence ID" value="TPG04731.1"/>
    <property type="molecule type" value="Genomic_DNA"/>
</dbReference>
<keyword evidence="11" id="KW-0067">ATP-binding</keyword>
<dbReference type="AlphaFoldDB" id="A0A502BYG9"/>
<proteinExistence type="predicted"/>
<keyword evidence="10" id="KW-0418">Kinase</keyword>
<dbReference type="GO" id="GO:0005886">
    <property type="term" value="C:plasma membrane"/>
    <property type="evidence" value="ECO:0007669"/>
    <property type="project" value="UniProtKB-SubCell"/>
</dbReference>
<evidence type="ECO:0000256" key="7">
    <source>
        <dbReference type="ARBA" id="ARBA00022679"/>
    </source>
</evidence>
<feature type="domain" description="HAMP" evidence="17">
    <location>
        <begin position="158"/>
        <end position="209"/>
    </location>
</feature>
<comment type="catalytic activity">
    <reaction evidence="1">
        <text>ATP + protein L-histidine = ADP + protein N-phospho-L-histidine.</text>
        <dbReference type="EC" id="2.7.13.3"/>
    </reaction>
</comment>
<dbReference type="SMART" id="SM00388">
    <property type="entry name" value="HisKA"/>
    <property type="match status" value="1"/>
</dbReference>
<evidence type="ECO:0000256" key="4">
    <source>
        <dbReference type="ARBA" id="ARBA00022475"/>
    </source>
</evidence>
<dbReference type="PROSITE" id="PS50109">
    <property type="entry name" value="HIS_KIN"/>
    <property type="match status" value="1"/>
</dbReference>
<keyword evidence="7" id="KW-0808">Transferase</keyword>
<evidence type="ECO:0000256" key="14">
    <source>
        <dbReference type="ARBA" id="ARBA00023136"/>
    </source>
</evidence>
<dbReference type="SMART" id="SM00304">
    <property type="entry name" value="HAMP"/>
    <property type="match status" value="1"/>
</dbReference>